<dbReference type="AlphaFoldDB" id="A0A8X6G4K3"/>
<protein>
    <submittedName>
        <fullName evidence="2">Uncharacterized protein</fullName>
    </submittedName>
</protein>
<feature type="transmembrane region" description="Helical" evidence="1">
    <location>
        <begin position="20"/>
        <end position="42"/>
    </location>
</feature>
<evidence type="ECO:0000313" key="3">
    <source>
        <dbReference type="Proteomes" id="UP000887116"/>
    </source>
</evidence>
<keyword evidence="3" id="KW-1185">Reference proteome</keyword>
<sequence length="118" mass="13167">MSAIPGRSLGLHWTSPGGAGLVIQTGFICAGTGSMISIRAGFRRSTEMTLFFPLIKRVKRLLWEITSKGPSYGCWSGDLTLSCLIKTWLQSERILWIKQPITCNFDFIDSDQVRLSLK</sequence>
<reference evidence="2" key="1">
    <citation type="submission" date="2020-07" db="EMBL/GenBank/DDBJ databases">
        <title>Multicomponent nature underlies the extraordinary mechanical properties of spider dragline silk.</title>
        <authorList>
            <person name="Kono N."/>
            <person name="Nakamura H."/>
            <person name="Mori M."/>
            <person name="Yoshida Y."/>
            <person name="Ohtoshi R."/>
            <person name="Malay A.D."/>
            <person name="Moran D.A.P."/>
            <person name="Tomita M."/>
            <person name="Numata K."/>
            <person name="Arakawa K."/>
        </authorList>
    </citation>
    <scope>NUCLEOTIDE SEQUENCE</scope>
</reference>
<keyword evidence="1" id="KW-0812">Transmembrane</keyword>
<organism evidence="2 3">
    <name type="scientific">Trichonephila clavata</name>
    <name type="common">Joro spider</name>
    <name type="synonym">Nephila clavata</name>
    <dbReference type="NCBI Taxonomy" id="2740835"/>
    <lineage>
        <taxon>Eukaryota</taxon>
        <taxon>Metazoa</taxon>
        <taxon>Ecdysozoa</taxon>
        <taxon>Arthropoda</taxon>
        <taxon>Chelicerata</taxon>
        <taxon>Arachnida</taxon>
        <taxon>Araneae</taxon>
        <taxon>Araneomorphae</taxon>
        <taxon>Entelegynae</taxon>
        <taxon>Araneoidea</taxon>
        <taxon>Nephilidae</taxon>
        <taxon>Trichonephila</taxon>
    </lineage>
</organism>
<comment type="caution">
    <text evidence="2">The sequence shown here is derived from an EMBL/GenBank/DDBJ whole genome shotgun (WGS) entry which is preliminary data.</text>
</comment>
<gene>
    <name evidence="2" type="ORF">TNCT_369221</name>
</gene>
<dbReference type="EMBL" id="BMAO01034447">
    <property type="protein sequence ID" value="GFQ96595.1"/>
    <property type="molecule type" value="Genomic_DNA"/>
</dbReference>
<keyword evidence="1" id="KW-1133">Transmembrane helix</keyword>
<name>A0A8X6G4K3_TRICU</name>
<proteinExistence type="predicted"/>
<evidence type="ECO:0000256" key="1">
    <source>
        <dbReference type="SAM" id="Phobius"/>
    </source>
</evidence>
<keyword evidence="1" id="KW-0472">Membrane</keyword>
<evidence type="ECO:0000313" key="2">
    <source>
        <dbReference type="EMBL" id="GFQ96595.1"/>
    </source>
</evidence>
<accession>A0A8X6G4K3</accession>
<dbReference type="Proteomes" id="UP000887116">
    <property type="component" value="Unassembled WGS sequence"/>
</dbReference>